<keyword evidence="1 6" id="KW-0489">Methyltransferase</keyword>
<dbReference type="EMBL" id="FXTH01000002">
    <property type="protein sequence ID" value="SMO42213.1"/>
    <property type="molecule type" value="Genomic_DNA"/>
</dbReference>
<reference evidence="6 7" key="1">
    <citation type="submission" date="2017-05" db="EMBL/GenBank/DDBJ databases">
        <authorList>
            <person name="Varghese N."/>
            <person name="Submissions S."/>
        </authorList>
    </citation>
    <scope>NUCLEOTIDE SEQUENCE [LARGE SCALE GENOMIC DNA]</scope>
    <source>
        <strain evidence="6 7">DSM 21194</strain>
    </source>
</reference>
<feature type="region of interest" description="Disordered" evidence="4">
    <location>
        <begin position="260"/>
        <end position="282"/>
    </location>
</feature>
<dbReference type="GO" id="GO:0016279">
    <property type="term" value="F:protein-lysine N-methyltransferase activity"/>
    <property type="evidence" value="ECO:0007669"/>
    <property type="project" value="InterPro"/>
</dbReference>
<dbReference type="Proteomes" id="UP000317593">
    <property type="component" value="Unassembled WGS sequence"/>
</dbReference>
<protein>
    <submittedName>
        <fullName evidence="6">Methyltransferase domain-containing protein</fullName>
    </submittedName>
</protein>
<keyword evidence="2 6" id="KW-0808">Transferase</keyword>
<evidence type="ECO:0000256" key="1">
    <source>
        <dbReference type="ARBA" id="ARBA00022603"/>
    </source>
</evidence>
<dbReference type="AlphaFoldDB" id="A0A521B578"/>
<organism evidence="6 7">
    <name type="scientific">Fodinibius sediminis</name>
    <dbReference type="NCBI Taxonomy" id="1214077"/>
    <lineage>
        <taxon>Bacteria</taxon>
        <taxon>Pseudomonadati</taxon>
        <taxon>Balneolota</taxon>
        <taxon>Balneolia</taxon>
        <taxon>Balneolales</taxon>
        <taxon>Balneolaceae</taxon>
        <taxon>Fodinibius</taxon>
    </lineage>
</organism>
<evidence type="ECO:0000313" key="7">
    <source>
        <dbReference type="Proteomes" id="UP000317593"/>
    </source>
</evidence>
<name>A0A521B578_9BACT</name>
<dbReference type="RefSeq" id="WP_142713088.1">
    <property type="nucleotide sequence ID" value="NZ_FXTH01000002.1"/>
</dbReference>
<dbReference type="GO" id="GO:0032259">
    <property type="term" value="P:methylation"/>
    <property type="evidence" value="ECO:0007669"/>
    <property type="project" value="UniProtKB-KW"/>
</dbReference>
<dbReference type="CDD" id="cd02440">
    <property type="entry name" value="AdoMet_MTases"/>
    <property type="match status" value="1"/>
</dbReference>
<dbReference type="PANTHER" id="PTHR13610:SF11">
    <property type="entry name" value="METHYLTRANSFERASE DOMAIN-CONTAINING PROTEIN"/>
    <property type="match status" value="1"/>
</dbReference>
<dbReference type="Gene3D" id="3.40.50.150">
    <property type="entry name" value="Vaccinia Virus protein VP39"/>
    <property type="match status" value="1"/>
</dbReference>
<evidence type="ECO:0000256" key="4">
    <source>
        <dbReference type="SAM" id="MobiDB-lite"/>
    </source>
</evidence>
<dbReference type="InterPro" id="IPR026170">
    <property type="entry name" value="FAM173A/B"/>
</dbReference>
<dbReference type="InterPro" id="IPR029063">
    <property type="entry name" value="SAM-dependent_MTases_sf"/>
</dbReference>
<dbReference type="OrthoDB" id="281208at2"/>
<evidence type="ECO:0000256" key="3">
    <source>
        <dbReference type="ARBA" id="ARBA00022691"/>
    </source>
</evidence>
<evidence type="ECO:0000259" key="5">
    <source>
        <dbReference type="Pfam" id="PF13847"/>
    </source>
</evidence>
<gene>
    <name evidence="6" type="ORF">SAMN06265218_102204</name>
</gene>
<dbReference type="PANTHER" id="PTHR13610">
    <property type="entry name" value="METHYLTRANSFERASE DOMAIN-CONTAINING PROTEIN"/>
    <property type="match status" value="1"/>
</dbReference>
<evidence type="ECO:0000313" key="6">
    <source>
        <dbReference type="EMBL" id="SMO42213.1"/>
    </source>
</evidence>
<dbReference type="SUPFAM" id="SSF53335">
    <property type="entry name" value="S-adenosyl-L-methionine-dependent methyltransferases"/>
    <property type="match status" value="1"/>
</dbReference>
<sequence>MATYLHQSIRSITRNICLAGILLIYTLPLSAQDLDVPYVPTPNEVVEKMLDLAEVQSDDYVIDLGSGDGRIVIAAAKRGASGHGIDLDPKRIAEARKNATMAEVDDKVMFKQQDIFETDFREASVITMYLLPSVNKKLRPRLLDELRPGTRLVSHSFDMGDWEPDQEVTLSSESSNRTHSIFYWVVPAKVDGSWQWSAENTTFNMNIDQKYQEIIVSLKDENGTSYDIQDKKLEGERITFQALNGNERFVYSGRISGDNIEGTMQHHSTNDKTVSDWSATRQ</sequence>
<proteinExistence type="predicted"/>
<dbReference type="Pfam" id="PF13847">
    <property type="entry name" value="Methyltransf_31"/>
    <property type="match status" value="1"/>
</dbReference>
<keyword evidence="7" id="KW-1185">Reference proteome</keyword>
<accession>A0A521B578</accession>
<evidence type="ECO:0000256" key="2">
    <source>
        <dbReference type="ARBA" id="ARBA00022679"/>
    </source>
</evidence>
<feature type="domain" description="Methyltransferase" evidence="5">
    <location>
        <begin position="58"/>
        <end position="158"/>
    </location>
</feature>
<keyword evidence="3" id="KW-0949">S-adenosyl-L-methionine</keyword>
<dbReference type="InterPro" id="IPR025714">
    <property type="entry name" value="Methyltranfer_dom"/>
</dbReference>